<feature type="transmembrane region" description="Helical" evidence="1">
    <location>
        <begin position="321"/>
        <end position="338"/>
    </location>
</feature>
<dbReference type="PANTHER" id="PTHR22916">
    <property type="entry name" value="GLYCOSYLTRANSFERASE"/>
    <property type="match status" value="1"/>
</dbReference>
<evidence type="ECO:0000313" key="4">
    <source>
        <dbReference type="Proteomes" id="UP000267517"/>
    </source>
</evidence>
<gene>
    <name evidence="3" type="ORF">PMEL1_00893</name>
</gene>
<dbReference type="PANTHER" id="PTHR22916:SF3">
    <property type="entry name" value="UDP-GLCNAC:BETAGAL BETA-1,3-N-ACETYLGLUCOSAMINYLTRANSFERASE-LIKE PROTEIN 1"/>
    <property type="match status" value="1"/>
</dbReference>
<dbReference type="EMBL" id="AP018049">
    <property type="protein sequence ID" value="BBA28973.1"/>
    <property type="molecule type" value="Genomic_DNA"/>
</dbReference>
<dbReference type="Proteomes" id="UP000267517">
    <property type="component" value="Chromosome I"/>
</dbReference>
<dbReference type="Pfam" id="PF00535">
    <property type="entry name" value="Glycos_transf_2"/>
    <property type="match status" value="1"/>
</dbReference>
<name>A0A250KM78_9BACT</name>
<dbReference type="RefSeq" id="WP_120174136.1">
    <property type="nucleotide sequence ID" value="NZ_AP018049.1"/>
</dbReference>
<evidence type="ECO:0000259" key="2">
    <source>
        <dbReference type="Pfam" id="PF00535"/>
    </source>
</evidence>
<dbReference type="Gene3D" id="3.90.550.10">
    <property type="entry name" value="Spore Coat Polysaccharide Biosynthesis Protein SpsA, Chain A"/>
    <property type="match status" value="1"/>
</dbReference>
<keyword evidence="1" id="KW-0812">Transmembrane</keyword>
<dbReference type="AlphaFoldDB" id="A0A250KM78"/>
<evidence type="ECO:0000256" key="1">
    <source>
        <dbReference type="SAM" id="Phobius"/>
    </source>
</evidence>
<dbReference type="OrthoDB" id="1114838at2"/>
<accession>A0A250KM78</accession>
<dbReference type="InterPro" id="IPR029044">
    <property type="entry name" value="Nucleotide-diphossugar_trans"/>
</dbReference>
<dbReference type="CDD" id="cd00761">
    <property type="entry name" value="Glyco_tranf_GTA_type"/>
    <property type="match status" value="1"/>
</dbReference>
<protein>
    <submittedName>
        <fullName evidence="3">Glycosyl transferase</fullName>
    </submittedName>
</protein>
<dbReference type="InterPro" id="IPR001173">
    <property type="entry name" value="Glyco_trans_2-like"/>
</dbReference>
<evidence type="ECO:0000313" key="3">
    <source>
        <dbReference type="EMBL" id="BBA28973.1"/>
    </source>
</evidence>
<proteinExistence type="predicted"/>
<reference evidence="3 4" key="1">
    <citation type="submission" date="2017-05" db="EMBL/GenBank/DDBJ databases">
        <title>whole genome sequence of Prevotella melaninogenica GAI 07411.</title>
        <authorList>
            <person name="Kondo Y."/>
            <person name="Hoshino T."/>
        </authorList>
    </citation>
    <scope>NUCLEOTIDE SEQUENCE [LARGE SCALE GENOMIC DNA]</scope>
    <source>
        <strain evidence="3 4">GAI 07411</strain>
    </source>
</reference>
<sequence>MDELLLSVIVPVYNGGYYLSKLIESIISKNNELIDKIEIILVNDGSTDDSWEYCEKFAGEIKQVRCISKENGGIASARNYGLKYATGQFITFCDQDDFVQKAYMPFIEVMQKNNCDTLISDVTVCQDGQLKKQNRIVLDEVCDLNAINSLVRFYIGGRKFPLKYPLQQEVNVPNSIWNCIFSSHVIKENNIYFEAFVDYDDDWKFCVENVLYSKKVYLTKESFYIWTVNSSSESHTPKYIPELYERRQRSIEWQTRILRGINVPEEEIKINISLQTKRSVIWGFYNSFTLSYLRCKKETSEFIQRSNLDNIYSQCESMVDVLYIFLLINHLFPIAYFINKYFLKRRYH</sequence>
<keyword evidence="3" id="KW-0808">Transferase</keyword>
<feature type="domain" description="Glycosyltransferase 2-like" evidence="2">
    <location>
        <begin position="7"/>
        <end position="136"/>
    </location>
</feature>
<dbReference type="SUPFAM" id="SSF53448">
    <property type="entry name" value="Nucleotide-diphospho-sugar transferases"/>
    <property type="match status" value="1"/>
</dbReference>
<keyword evidence="1" id="KW-1133">Transmembrane helix</keyword>
<keyword evidence="1" id="KW-0472">Membrane</keyword>
<dbReference type="GO" id="GO:0016758">
    <property type="term" value="F:hexosyltransferase activity"/>
    <property type="evidence" value="ECO:0007669"/>
    <property type="project" value="UniProtKB-ARBA"/>
</dbReference>
<organism evidence="3 4">
    <name type="scientific">Prevotella melaninogenica</name>
    <dbReference type="NCBI Taxonomy" id="28132"/>
    <lineage>
        <taxon>Bacteria</taxon>
        <taxon>Pseudomonadati</taxon>
        <taxon>Bacteroidota</taxon>
        <taxon>Bacteroidia</taxon>
        <taxon>Bacteroidales</taxon>
        <taxon>Prevotellaceae</taxon>
        <taxon>Prevotella</taxon>
    </lineage>
</organism>